<proteinExistence type="predicted"/>
<reference evidence="1" key="1">
    <citation type="journal article" date="2014" name="Front. Microbiol.">
        <title>High frequency of phylogenetically diverse reductive dehalogenase-homologous genes in deep subseafloor sedimentary metagenomes.</title>
        <authorList>
            <person name="Kawai M."/>
            <person name="Futagami T."/>
            <person name="Toyoda A."/>
            <person name="Takaki Y."/>
            <person name="Nishi S."/>
            <person name="Hori S."/>
            <person name="Arai W."/>
            <person name="Tsubouchi T."/>
            <person name="Morono Y."/>
            <person name="Uchiyama I."/>
            <person name="Ito T."/>
            <person name="Fujiyama A."/>
            <person name="Inagaki F."/>
            <person name="Takami H."/>
        </authorList>
    </citation>
    <scope>NUCLEOTIDE SEQUENCE</scope>
    <source>
        <strain evidence="1">Expedition CK06-06</strain>
    </source>
</reference>
<dbReference type="EMBL" id="BARU01009614">
    <property type="protein sequence ID" value="GAH39365.1"/>
    <property type="molecule type" value="Genomic_DNA"/>
</dbReference>
<accession>X1G3H7</accession>
<protein>
    <submittedName>
        <fullName evidence="1">Uncharacterized protein</fullName>
    </submittedName>
</protein>
<gene>
    <name evidence="1" type="ORF">S03H2_18524</name>
</gene>
<name>X1G3H7_9ZZZZ</name>
<feature type="non-terminal residue" evidence="1">
    <location>
        <position position="1"/>
    </location>
</feature>
<sequence>TVSFGFLAPGVGFEPTTCSLHLIQYFHIGADYLIALDFTLGREAL</sequence>
<organism evidence="1">
    <name type="scientific">marine sediment metagenome</name>
    <dbReference type="NCBI Taxonomy" id="412755"/>
    <lineage>
        <taxon>unclassified sequences</taxon>
        <taxon>metagenomes</taxon>
        <taxon>ecological metagenomes</taxon>
    </lineage>
</organism>
<comment type="caution">
    <text evidence="1">The sequence shown here is derived from an EMBL/GenBank/DDBJ whole genome shotgun (WGS) entry which is preliminary data.</text>
</comment>
<dbReference type="AlphaFoldDB" id="X1G3H7"/>
<evidence type="ECO:0000313" key="1">
    <source>
        <dbReference type="EMBL" id="GAH39365.1"/>
    </source>
</evidence>